<dbReference type="Gene3D" id="1.10.10.1440">
    <property type="entry name" value="PHAX RNA-binding domain"/>
    <property type="match status" value="1"/>
</dbReference>
<evidence type="ECO:0000256" key="12">
    <source>
        <dbReference type="SAM" id="MobiDB-lite"/>
    </source>
</evidence>
<keyword evidence="6" id="KW-0963">Cytoplasm</keyword>
<keyword evidence="15" id="KW-1185">Reference proteome</keyword>
<feature type="compositionally biased region" description="Basic and acidic residues" evidence="12">
    <location>
        <begin position="10"/>
        <end position="27"/>
    </location>
</feature>
<dbReference type="Ensembl" id="ENSECRT00000006737.1">
    <property type="protein sequence ID" value="ENSECRP00000006630.1"/>
    <property type="gene ID" value="ENSECRG00000004415.1"/>
</dbReference>
<evidence type="ECO:0000256" key="5">
    <source>
        <dbReference type="ARBA" id="ARBA00022448"/>
    </source>
</evidence>
<evidence type="ECO:0000313" key="15">
    <source>
        <dbReference type="Proteomes" id="UP000694620"/>
    </source>
</evidence>
<dbReference type="GeneTree" id="ENSGT00390000011084"/>
<organism evidence="14 15">
    <name type="scientific">Erpetoichthys calabaricus</name>
    <name type="common">Rope fish</name>
    <name type="synonym">Calamoichthys calabaricus</name>
    <dbReference type="NCBI Taxonomy" id="27687"/>
    <lineage>
        <taxon>Eukaryota</taxon>
        <taxon>Metazoa</taxon>
        <taxon>Chordata</taxon>
        <taxon>Craniata</taxon>
        <taxon>Vertebrata</taxon>
        <taxon>Euteleostomi</taxon>
        <taxon>Actinopterygii</taxon>
        <taxon>Polypteriformes</taxon>
        <taxon>Polypteridae</taxon>
        <taxon>Erpetoichthys</taxon>
    </lineage>
</organism>
<sequence length="395" mass="45040">MEDLEDGELSDSHSDSEMKLATEDQAQKPHPPAFDTQFFQKRSEPQPPVASVTHYRSAAGMDSSDNSDTDSDEEKVLWKRKRQKCSNTPAQPVAFSFPPATQKSPGHKVNNIWGAVVQEQNQEAVAAELDFLGMEGEISMSCRQSETYNYVLARKLMEKERREQAGEEMAKLDEELEEYMQDGKTDGKTEQENGTGHLKRKRPVKDRLGKLQEMDYKGRCEITEDDDEEKVIDEITYRLREPKKELIERVVKTIGKKKAIELLMETTEIEQNGGIYTLDGSRRRTPGGVYLNLLKNTPSISHKQIKEIFIDETQKEYANKKAAKKRRRQVLGKKMKQAIKTLNLQEHDDASRETFASDTNEALASLEDSHEGHTETAIDTEDAVDMYNSNDLEIF</sequence>
<feature type="coiled-coil region" evidence="11">
    <location>
        <begin position="155"/>
        <end position="182"/>
    </location>
</feature>
<dbReference type="GO" id="GO:0005634">
    <property type="term" value="C:nucleus"/>
    <property type="evidence" value="ECO:0007669"/>
    <property type="project" value="UniProtKB-SubCell"/>
</dbReference>
<keyword evidence="9" id="KW-0539">Nucleus</keyword>
<dbReference type="PANTHER" id="PTHR13135">
    <property type="entry name" value="CYTOSOLIC RESINIFERATOXIN BINDING PROTEIN RBP-26"/>
    <property type="match status" value="1"/>
</dbReference>
<dbReference type="FunFam" id="1.10.10.1440:FF:000001">
    <property type="entry name" value="phosphorylated adapter RNA export protein-like"/>
    <property type="match status" value="1"/>
</dbReference>
<dbReference type="CTD" id="51808"/>
<evidence type="ECO:0000256" key="9">
    <source>
        <dbReference type="ARBA" id="ARBA00023242"/>
    </source>
</evidence>
<dbReference type="Proteomes" id="UP000694620">
    <property type="component" value="Chromosome 7"/>
</dbReference>
<dbReference type="OrthoDB" id="20573at2759"/>
<dbReference type="GO" id="GO:0005737">
    <property type="term" value="C:cytoplasm"/>
    <property type="evidence" value="ECO:0007669"/>
    <property type="project" value="UniProtKB-SubCell"/>
</dbReference>
<evidence type="ECO:0000256" key="2">
    <source>
        <dbReference type="ARBA" id="ARBA00004496"/>
    </source>
</evidence>
<evidence type="ECO:0000256" key="10">
    <source>
        <dbReference type="ARBA" id="ARBA00030834"/>
    </source>
</evidence>
<evidence type="ECO:0000256" key="8">
    <source>
        <dbReference type="ARBA" id="ARBA00022927"/>
    </source>
</evidence>
<dbReference type="PANTHER" id="PTHR13135:SF0">
    <property type="entry name" value="PHOSPHORYLATED ADAPTER RNA EXPORT PROTEIN"/>
    <property type="match status" value="1"/>
</dbReference>
<dbReference type="Pfam" id="PF10258">
    <property type="entry name" value="PHAX_RNA-bd"/>
    <property type="match status" value="1"/>
</dbReference>
<reference evidence="14" key="2">
    <citation type="submission" date="2025-08" db="UniProtKB">
        <authorList>
            <consortium name="Ensembl"/>
        </authorList>
    </citation>
    <scope>IDENTIFICATION</scope>
</reference>
<evidence type="ECO:0000256" key="4">
    <source>
        <dbReference type="ARBA" id="ARBA00016856"/>
    </source>
</evidence>
<dbReference type="GeneID" id="114654593"/>
<keyword evidence="7" id="KW-0694">RNA-binding</keyword>
<feature type="domain" description="Phosphorylated adapter RNA export protein RNA-binding" evidence="13">
    <location>
        <begin position="232"/>
        <end position="313"/>
    </location>
</feature>
<evidence type="ECO:0000256" key="3">
    <source>
        <dbReference type="ARBA" id="ARBA00006094"/>
    </source>
</evidence>
<dbReference type="InterPro" id="IPR038092">
    <property type="entry name" value="PHAX_RNA-binding_sf"/>
</dbReference>
<dbReference type="AlphaFoldDB" id="A0A8C4X5P0"/>
<feature type="region of interest" description="Disordered" evidence="12">
    <location>
        <begin position="1"/>
        <end position="107"/>
    </location>
</feature>
<keyword evidence="11" id="KW-0175">Coiled coil</keyword>
<proteinExistence type="inferred from homology"/>
<comment type="similarity">
    <text evidence="3">Belongs to the PHAX family.</text>
</comment>
<reference evidence="14" key="1">
    <citation type="submission" date="2021-06" db="EMBL/GenBank/DDBJ databases">
        <authorList>
            <consortium name="Wellcome Sanger Institute Data Sharing"/>
        </authorList>
    </citation>
    <scope>NUCLEOTIDE SEQUENCE [LARGE SCALE GENOMIC DNA]</scope>
</reference>
<reference evidence="14" key="3">
    <citation type="submission" date="2025-09" db="UniProtKB">
        <authorList>
            <consortium name="Ensembl"/>
        </authorList>
    </citation>
    <scope>IDENTIFICATION</scope>
</reference>
<protein>
    <recommendedName>
        <fullName evidence="4">Phosphorylated adapter RNA export protein</fullName>
    </recommendedName>
    <alternativeName>
        <fullName evidence="10">RNA U small nuclear RNA export adapter protein</fullName>
    </alternativeName>
</protein>
<evidence type="ECO:0000259" key="13">
    <source>
        <dbReference type="Pfam" id="PF10258"/>
    </source>
</evidence>
<dbReference type="GO" id="GO:0015031">
    <property type="term" value="P:protein transport"/>
    <property type="evidence" value="ECO:0007669"/>
    <property type="project" value="UniProtKB-KW"/>
</dbReference>
<evidence type="ECO:0000256" key="1">
    <source>
        <dbReference type="ARBA" id="ARBA00004123"/>
    </source>
</evidence>
<dbReference type="GO" id="GO:0003723">
    <property type="term" value="F:RNA binding"/>
    <property type="evidence" value="ECO:0007669"/>
    <property type="project" value="UniProtKB-KW"/>
</dbReference>
<evidence type="ECO:0000313" key="14">
    <source>
        <dbReference type="Ensembl" id="ENSECRP00000006630.1"/>
    </source>
</evidence>
<evidence type="ECO:0000256" key="11">
    <source>
        <dbReference type="SAM" id="Coils"/>
    </source>
</evidence>
<feature type="region of interest" description="Disordered" evidence="12">
    <location>
        <begin position="182"/>
        <end position="201"/>
    </location>
</feature>
<evidence type="ECO:0000256" key="7">
    <source>
        <dbReference type="ARBA" id="ARBA00022884"/>
    </source>
</evidence>
<comment type="subcellular location">
    <subcellularLocation>
        <location evidence="2">Cytoplasm</location>
    </subcellularLocation>
    <subcellularLocation>
        <location evidence="1">Nucleus</location>
    </subcellularLocation>
</comment>
<dbReference type="GO" id="GO:0006408">
    <property type="term" value="P:snRNA export from nucleus"/>
    <property type="evidence" value="ECO:0007669"/>
    <property type="project" value="InterPro"/>
</dbReference>
<evidence type="ECO:0000256" key="6">
    <source>
        <dbReference type="ARBA" id="ARBA00022490"/>
    </source>
</evidence>
<feature type="compositionally biased region" description="Basic and acidic residues" evidence="12">
    <location>
        <begin position="182"/>
        <end position="191"/>
    </location>
</feature>
<name>A0A8C4X5P0_ERPCA</name>
<keyword evidence="8" id="KW-0653">Protein transport</keyword>
<keyword evidence="5" id="KW-0813">Transport</keyword>
<dbReference type="InterPro" id="IPR019385">
    <property type="entry name" value="PHAX_RNA-binding_domain"/>
</dbReference>
<dbReference type="RefSeq" id="XP_028661050.1">
    <property type="nucleotide sequence ID" value="XM_028805217.2"/>
</dbReference>
<dbReference type="InterPro" id="IPR039047">
    <property type="entry name" value="PHAX"/>
</dbReference>
<gene>
    <name evidence="14" type="primary">PHAX</name>
    <name evidence="14" type="synonym">phax</name>
</gene>
<accession>A0A8C4X5P0</accession>